<evidence type="ECO:0000313" key="2">
    <source>
        <dbReference type="EMBL" id="SVC97214.1"/>
    </source>
</evidence>
<dbReference type="InterPro" id="IPR027392">
    <property type="entry name" value="TF_Znf"/>
</dbReference>
<dbReference type="EMBL" id="UINC01121799">
    <property type="protein sequence ID" value="SVC97214.1"/>
    <property type="molecule type" value="Genomic_DNA"/>
</dbReference>
<dbReference type="AlphaFoldDB" id="A0A382RHM3"/>
<feature type="domain" description="Transcription factor zinc-finger" evidence="1">
    <location>
        <begin position="1"/>
        <end position="23"/>
    </location>
</feature>
<organism evidence="2">
    <name type="scientific">marine metagenome</name>
    <dbReference type="NCBI Taxonomy" id="408172"/>
    <lineage>
        <taxon>unclassified sequences</taxon>
        <taxon>metagenomes</taxon>
        <taxon>ecological metagenomes</taxon>
    </lineage>
</organism>
<protein>
    <recommendedName>
        <fullName evidence="1">Transcription factor zinc-finger domain-containing protein</fullName>
    </recommendedName>
</protein>
<gene>
    <name evidence="2" type="ORF">METZ01_LOCUS350068</name>
</gene>
<name>A0A382RHM3_9ZZZZ</name>
<evidence type="ECO:0000259" key="1">
    <source>
        <dbReference type="Pfam" id="PF13453"/>
    </source>
</evidence>
<sequence>MEKVSIHEIELDRCNSCNGIWFDEYWTLETLKIRF</sequence>
<accession>A0A382RHM3</accession>
<reference evidence="2" key="1">
    <citation type="submission" date="2018-05" db="EMBL/GenBank/DDBJ databases">
        <authorList>
            <person name="Lanie J.A."/>
            <person name="Ng W.-L."/>
            <person name="Kazmierczak K.M."/>
            <person name="Andrzejewski T.M."/>
            <person name="Davidsen T.M."/>
            <person name="Wayne K.J."/>
            <person name="Tettelin H."/>
            <person name="Glass J.I."/>
            <person name="Rusch D."/>
            <person name="Podicherti R."/>
            <person name="Tsui H.-C.T."/>
            <person name="Winkler M.E."/>
        </authorList>
    </citation>
    <scope>NUCLEOTIDE SEQUENCE</scope>
</reference>
<proteinExistence type="predicted"/>
<dbReference type="Pfam" id="PF13453">
    <property type="entry name" value="Zn_ribbon_TFIIB"/>
    <property type="match status" value="1"/>
</dbReference>